<feature type="compositionally biased region" description="Acidic residues" evidence="1">
    <location>
        <begin position="92"/>
        <end position="101"/>
    </location>
</feature>
<dbReference type="EMBL" id="PJQL01001295">
    <property type="protein sequence ID" value="RCH89399.1"/>
    <property type="molecule type" value="Genomic_DNA"/>
</dbReference>
<dbReference type="STRING" id="86630.A0A367JHP8"/>
<feature type="compositionally biased region" description="Basic and acidic residues" evidence="1">
    <location>
        <begin position="1"/>
        <end position="21"/>
    </location>
</feature>
<gene>
    <name evidence="2" type="ORF">CU097_003714</name>
</gene>
<keyword evidence="3" id="KW-1185">Reference proteome</keyword>
<dbReference type="Proteomes" id="UP000252139">
    <property type="component" value="Unassembled WGS sequence"/>
</dbReference>
<dbReference type="AlphaFoldDB" id="A0A367JHP8"/>
<evidence type="ECO:0000256" key="1">
    <source>
        <dbReference type="SAM" id="MobiDB-lite"/>
    </source>
</evidence>
<dbReference type="OrthoDB" id="5564103at2759"/>
<evidence type="ECO:0000313" key="2">
    <source>
        <dbReference type="EMBL" id="RCH89399.1"/>
    </source>
</evidence>
<reference evidence="2 3" key="1">
    <citation type="journal article" date="2018" name="G3 (Bethesda)">
        <title>Phylogenetic and Phylogenomic Definition of Rhizopus Species.</title>
        <authorList>
            <person name="Gryganskyi A.P."/>
            <person name="Golan J."/>
            <person name="Dolatabadi S."/>
            <person name="Mondo S."/>
            <person name="Robb S."/>
            <person name="Idnurm A."/>
            <person name="Muszewska A."/>
            <person name="Steczkiewicz K."/>
            <person name="Masonjones S."/>
            <person name="Liao H.L."/>
            <person name="Gajdeczka M.T."/>
            <person name="Anike F."/>
            <person name="Vuek A."/>
            <person name="Anishchenko I.M."/>
            <person name="Voigt K."/>
            <person name="de Hoog G.S."/>
            <person name="Smith M.E."/>
            <person name="Heitman J."/>
            <person name="Vilgalys R."/>
            <person name="Stajich J.E."/>
        </authorList>
    </citation>
    <scope>NUCLEOTIDE SEQUENCE [LARGE SCALE GENOMIC DNA]</scope>
    <source>
        <strain evidence="2 3">CBS 357.93</strain>
    </source>
</reference>
<feature type="compositionally biased region" description="Polar residues" evidence="1">
    <location>
        <begin position="22"/>
        <end position="46"/>
    </location>
</feature>
<organism evidence="2 3">
    <name type="scientific">Rhizopus azygosporus</name>
    <name type="common">Rhizopus microsporus var. azygosporus</name>
    <dbReference type="NCBI Taxonomy" id="86630"/>
    <lineage>
        <taxon>Eukaryota</taxon>
        <taxon>Fungi</taxon>
        <taxon>Fungi incertae sedis</taxon>
        <taxon>Mucoromycota</taxon>
        <taxon>Mucoromycotina</taxon>
        <taxon>Mucoromycetes</taxon>
        <taxon>Mucorales</taxon>
        <taxon>Mucorineae</taxon>
        <taxon>Rhizopodaceae</taxon>
        <taxon>Rhizopus</taxon>
    </lineage>
</organism>
<name>A0A367JHP8_RHIAZ</name>
<feature type="region of interest" description="Disordered" evidence="1">
    <location>
        <begin position="92"/>
        <end position="121"/>
    </location>
</feature>
<comment type="caution">
    <text evidence="2">The sequence shown here is derived from an EMBL/GenBank/DDBJ whole genome shotgun (WGS) entry which is preliminary data.</text>
</comment>
<sequence>MFEKSQTKEFQNEHNTSEARDNTNFNSTLTRPTPTINEPQRPSNRRLSFALDEASLRNLKHQKMPLYNKDVSQGVVACDDDQEEDMFYLDEEIPEDEEEKEENSHQNTGNITEESKDDDERSLLSASFRKSVYEIDQKYPWIKKKNNTSKYLQDFDIKKDIKNNNEEEETAISTYATSVPITINYFMDDNEENDKENKPAGQNTSKDILAKSFANYDFSYSDRLLSEQFPAPRRRKSYIPGSSVINPQLHSLVGNSLNTGGSLRKNSTQIYLKDDEEEEEDFDPSVPPHVWAAMEAKDDAEFIDHSYNAT</sequence>
<evidence type="ECO:0000313" key="3">
    <source>
        <dbReference type="Proteomes" id="UP000252139"/>
    </source>
</evidence>
<feature type="region of interest" description="Disordered" evidence="1">
    <location>
        <begin position="1"/>
        <end position="49"/>
    </location>
</feature>
<protein>
    <submittedName>
        <fullName evidence="2">Uncharacterized protein</fullName>
    </submittedName>
</protein>
<proteinExistence type="predicted"/>
<accession>A0A367JHP8</accession>